<evidence type="ECO:0000256" key="5">
    <source>
        <dbReference type="ARBA" id="ARBA00022801"/>
    </source>
</evidence>
<dbReference type="PANTHER" id="PTHR30616">
    <property type="entry name" value="UNCHARACTERIZED PROTEIN YFIH"/>
    <property type="match status" value="1"/>
</dbReference>
<comment type="similarity">
    <text evidence="2 10">Belongs to the purine nucleoside phosphorylase YfiH/LACC1 family.</text>
</comment>
<dbReference type="PANTHER" id="PTHR30616:SF2">
    <property type="entry name" value="PURINE NUCLEOSIDE PHOSPHORYLASE LACC1"/>
    <property type="match status" value="1"/>
</dbReference>
<dbReference type="NCBIfam" id="TIGR00726">
    <property type="entry name" value="peptidoglycan editing factor PgeF"/>
    <property type="match status" value="1"/>
</dbReference>
<dbReference type="InterPro" id="IPR011324">
    <property type="entry name" value="Cytotoxic_necrot_fac-like_cat"/>
</dbReference>
<comment type="catalytic activity">
    <reaction evidence="9">
        <text>S-methyl-5'-thioadenosine + phosphate = 5-(methylsulfanyl)-alpha-D-ribose 1-phosphate + adenine</text>
        <dbReference type="Rhea" id="RHEA:11852"/>
        <dbReference type="ChEBI" id="CHEBI:16708"/>
        <dbReference type="ChEBI" id="CHEBI:17509"/>
        <dbReference type="ChEBI" id="CHEBI:43474"/>
        <dbReference type="ChEBI" id="CHEBI:58533"/>
        <dbReference type="EC" id="2.4.2.28"/>
    </reaction>
    <physiologicalReaction direction="left-to-right" evidence="9">
        <dbReference type="Rhea" id="RHEA:11853"/>
    </physiologicalReaction>
</comment>
<reference evidence="11" key="1">
    <citation type="submission" date="2020-01" db="EMBL/GenBank/DDBJ databases">
        <authorList>
            <person name="Meier V. D."/>
            <person name="Meier V D."/>
        </authorList>
    </citation>
    <scope>NUCLEOTIDE SEQUENCE</scope>
    <source>
        <strain evidence="11">HLG_WM_MAG_01</strain>
    </source>
</reference>
<comment type="catalytic activity">
    <reaction evidence="7">
        <text>adenosine + H2O + H(+) = inosine + NH4(+)</text>
        <dbReference type="Rhea" id="RHEA:24408"/>
        <dbReference type="ChEBI" id="CHEBI:15377"/>
        <dbReference type="ChEBI" id="CHEBI:15378"/>
        <dbReference type="ChEBI" id="CHEBI:16335"/>
        <dbReference type="ChEBI" id="CHEBI:17596"/>
        <dbReference type="ChEBI" id="CHEBI:28938"/>
        <dbReference type="EC" id="3.5.4.4"/>
    </reaction>
    <physiologicalReaction direction="left-to-right" evidence="7">
        <dbReference type="Rhea" id="RHEA:24409"/>
    </physiologicalReaction>
</comment>
<evidence type="ECO:0000256" key="9">
    <source>
        <dbReference type="ARBA" id="ARBA00049893"/>
    </source>
</evidence>
<evidence type="ECO:0000256" key="4">
    <source>
        <dbReference type="ARBA" id="ARBA00022723"/>
    </source>
</evidence>
<evidence type="ECO:0000256" key="10">
    <source>
        <dbReference type="RuleBase" id="RU361274"/>
    </source>
</evidence>
<keyword evidence="6" id="KW-0862">Zinc</keyword>
<dbReference type="CDD" id="cd16833">
    <property type="entry name" value="YfiH"/>
    <property type="match status" value="1"/>
</dbReference>
<dbReference type="GO" id="GO:0005507">
    <property type="term" value="F:copper ion binding"/>
    <property type="evidence" value="ECO:0007669"/>
    <property type="project" value="TreeGrafter"/>
</dbReference>
<keyword evidence="3" id="KW-0808">Transferase</keyword>
<evidence type="ECO:0000313" key="11">
    <source>
        <dbReference type="EMBL" id="CAA6822286.1"/>
    </source>
</evidence>
<evidence type="ECO:0000256" key="8">
    <source>
        <dbReference type="ARBA" id="ARBA00048968"/>
    </source>
</evidence>
<protein>
    <recommendedName>
        <fullName evidence="10">Purine nucleoside phosphorylase</fullName>
    </recommendedName>
</protein>
<comment type="catalytic activity">
    <reaction evidence="8">
        <text>adenosine + phosphate = alpha-D-ribose 1-phosphate + adenine</text>
        <dbReference type="Rhea" id="RHEA:27642"/>
        <dbReference type="ChEBI" id="CHEBI:16335"/>
        <dbReference type="ChEBI" id="CHEBI:16708"/>
        <dbReference type="ChEBI" id="CHEBI:43474"/>
        <dbReference type="ChEBI" id="CHEBI:57720"/>
        <dbReference type="EC" id="2.4.2.1"/>
    </reaction>
    <physiologicalReaction direction="left-to-right" evidence="8">
        <dbReference type="Rhea" id="RHEA:27643"/>
    </physiologicalReaction>
</comment>
<evidence type="ECO:0000256" key="2">
    <source>
        <dbReference type="ARBA" id="ARBA00007353"/>
    </source>
</evidence>
<proteinExistence type="inferred from homology"/>
<evidence type="ECO:0000256" key="1">
    <source>
        <dbReference type="ARBA" id="ARBA00000553"/>
    </source>
</evidence>
<dbReference type="InterPro" id="IPR003730">
    <property type="entry name" value="Cu_polyphenol_OxRdtase"/>
</dbReference>
<evidence type="ECO:0000256" key="7">
    <source>
        <dbReference type="ARBA" id="ARBA00047989"/>
    </source>
</evidence>
<accession>A0A6S6U478</accession>
<sequence>MLDIYQFKHFLKHEDFIHGITKKNASLPYDFSLALHTGEKKQTIIENRKYLHHLFDNDTSTHFVLANQTHSDNIRVISKRETRGWHTLDDAIEDCDALVTDVPNILLNILTADCVPILLYDTKKHVVSAIHAGWKGTQQNIAYKTVQKMIEVYDCHPSDIQAGIGPSIGQCCYEVGYDVAKHFSSIPQAYTQKGDKYMLNLPNINYYQLLNAHLLAENIELSHICTACEVKDFFSYRKENGCSGRFMSMIGIKDNNKG</sequence>
<gene>
    <name evidence="11" type="ORF">HELGO_WM771</name>
</gene>
<dbReference type="GO" id="GO:0017061">
    <property type="term" value="F:S-methyl-5-thioadenosine phosphorylase activity"/>
    <property type="evidence" value="ECO:0007669"/>
    <property type="project" value="UniProtKB-EC"/>
</dbReference>
<evidence type="ECO:0000256" key="6">
    <source>
        <dbReference type="ARBA" id="ARBA00022833"/>
    </source>
</evidence>
<organism evidence="11">
    <name type="scientific">uncultured Sulfurovum sp</name>
    <dbReference type="NCBI Taxonomy" id="269237"/>
    <lineage>
        <taxon>Bacteria</taxon>
        <taxon>Pseudomonadati</taxon>
        <taxon>Campylobacterota</taxon>
        <taxon>Epsilonproteobacteria</taxon>
        <taxon>Campylobacterales</taxon>
        <taxon>Sulfurovaceae</taxon>
        <taxon>Sulfurovum</taxon>
        <taxon>environmental samples</taxon>
    </lineage>
</organism>
<comment type="catalytic activity">
    <reaction evidence="1">
        <text>inosine + phosphate = alpha-D-ribose 1-phosphate + hypoxanthine</text>
        <dbReference type="Rhea" id="RHEA:27646"/>
        <dbReference type="ChEBI" id="CHEBI:17368"/>
        <dbReference type="ChEBI" id="CHEBI:17596"/>
        <dbReference type="ChEBI" id="CHEBI:43474"/>
        <dbReference type="ChEBI" id="CHEBI:57720"/>
        <dbReference type="EC" id="2.4.2.1"/>
    </reaction>
    <physiologicalReaction direction="left-to-right" evidence="1">
        <dbReference type="Rhea" id="RHEA:27647"/>
    </physiologicalReaction>
</comment>
<evidence type="ECO:0000256" key="3">
    <source>
        <dbReference type="ARBA" id="ARBA00022679"/>
    </source>
</evidence>
<dbReference type="Gene3D" id="3.60.140.10">
    <property type="entry name" value="CNF1/YfiH-like putative cysteine hydrolases"/>
    <property type="match status" value="1"/>
</dbReference>
<name>A0A6S6U478_9BACT</name>
<dbReference type="EMBL" id="CACVAS010000117">
    <property type="protein sequence ID" value="CAA6822286.1"/>
    <property type="molecule type" value="Genomic_DNA"/>
</dbReference>
<dbReference type="AlphaFoldDB" id="A0A6S6U478"/>
<dbReference type="GO" id="GO:0016787">
    <property type="term" value="F:hydrolase activity"/>
    <property type="evidence" value="ECO:0007669"/>
    <property type="project" value="UniProtKB-KW"/>
</dbReference>
<dbReference type="InterPro" id="IPR038371">
    <property type="entry name" value="Cu_polyphenol_OxRdtase_sf"/>
</dbReference>
<keyword evidence="5" id="KW-0378">Hydrolase</keyword>
<dbReference type="Pfam" id="PF02578">
    <property type="entry name" value="Cu-oxidase_4"/>
    <property type="match status" value="1"/>
</dbReference>
<keyword evidence="4" id="KW-0479">Metal-binding</keyword>
<dbReference type="SUPFAM" id="SSF64438">
    <property type="entry name" value="CNF1/YfiH-like putative cysteine hydrolases"/>
    <property type="match status" value="1"/>
</dbReference>